<keyword evidence="3" id="KW-1185">Reference proteome</keyword>
<dbReference type="STRING" id="1122188.SAMN02745674_01439"/>
<proteinExistence type="predicted"/>
<organism evidence="2 3">
    <name type="scientific">Lysobacter spongiicola DSM 21749</name>
    <dbReference type="NCBI Taxonomy" id="1122188"/>
    <lineage>
        <taxon>Bacteria</taxon>
        <taxon>Pseudomonadati</taxon>
        <taxon>Pseudomonadota</taxon>
        <taxon>Gammaproteobacteria</taxon>
        <taxon>Lysobacterales</taxon>
        <taxon>Lysobacteraceae</taxon>
        <taxon>Novilysobacter</taxon>
    </lineage>
</organism>
<sequence length="259" mass="26289">MRPPYLLILAAGLGGFFPAVDATAAEAERPTARGLTEIPDAELNLMRGRYTVGHNEVAWFGVSMISTWQDAAGQTLQSTMTLGMDFSGSGAPELSFTPTVSITAADAPLPVTADGVQRSVDGSGLANASGLVQSVQVAGDGNLANNLTQLNVRDGDAPAAGTGAATAGSASTSAGSAVASASFDGSAAQVMLQIQGQGAVRQWIGSGSLGQTIQLTSDNQQVSNRMQVDLVRQPLAANTMLAQNVAQAMTMTRGIGSGY</sequence>
<evidence type="ECO:0000313" key="2">
    <source>
        <dbReference type="EMBL" id="SJZ97610.1"/>
    </source>
</evidence>
<dbReference type="Proteomes" id="UP000190061">
    <property type="component" value="Unassembled WGS sequence"/>
</dbReference>
<feature type="chain" id="PRO_5013295563" evidence="1">
    <location>
        <begin position="25"/>
        <end position="259"/>
    </location>
</feature>
<accession>A0A1T4Q1A9</accession>
<reference evidence="2 3" key="1">
    <citation type="submission" date="2017-02" db="EMBL/GenBank/DDBJ databases">
        <authorList>
            <person name="Peterson S.W."/>
        </authorList>
    </citation>
    <scope>NUCLEOTIDE SEQUENCE [LARGE SCALE GENOMIC DNA]</scope>
    <source>
        <strain evidence="2 3">DSM 21749</strain>
    </source>
</reference>
<dbReference type="EMBL" id="FUXP01000004">
    <property type="protein sequence ID" value="SJZ97610.1"/>
    <property type="molecule type" value="Genomic_DNA"/>
</dbReference>
<evidence type="ECO:0000313" key="3">
    <source>
        <dbReference type="Proteomes" id="UP000190061"/>
    </source>
</evidence>
<protein>
    <submittedName>
        <fullName evidence="2">Uncharacterized protein</fullName>
    </submittedName>
</protein>
<gene>
    <name evidence="2" type="ORF">SAMN02745674_01439</name>
</gene>
<dbReference type="AlphaFoldDB" id="A0A1T4Q1A9"/>
<dbReference type="RefSeq" id="WP_078758038.1">
    <property type="nucleotide sequence ID" value="NZ_FUXP01000004.1"/>
</dbReference>
<evidence type="ECO:0000256" key="1">
    <source>
        <dbReference type="SAM" id="SignalP"/>
    </source>
</evidence>
<keyword evidence="1" id="KW-0732">Signal</keyword>
<name>A0A1T4Q1A9_9GAMM</name>
<feature type="signal peptide" evidence="1">
    <location>
        <begin position="1"/>
        <end position="24"/>
    </location>
</feature>